<dbReference type="EMBL" id="CP004049">
    <property type="protein sequence ID" value="AGI84786.1"/>
    <property type="molecule type" value="Genomic_DNA"/>
</dbReference>
<dbReference type="AlphaFoldDB" id="M9S8S0"/>
<sequence>MERVTVADYIIIGTENRTYKDCILGCARQLFHPGSPWKGHV</sequence>
<evidence type="ECO:0000313" key="2">
    <source>
        <dbReference type="Proteomes" id="UP000012672"/>
    </source>
</evidence>
<gene>
    <name evidence="1" type="ORF">MMALV_00290</name>
</gene>
<dbReference type="HOGENOM" id="CLU_3263598_0_0_2"/>
<dbReference type="InParanoid" id="M9S8S0"/>
<protein>
    <submittedName>
        <fullName evidence="1">Uncharacterized protein</fullName>
    </submittedName>
</protein>
<reference evidence="1 2" key="1">
    <citation type="journal article" date="2012" name="J. Bacteriol.">
        <title>Genome sequence of 'Candidatus Methanomethylophilus alvus' Mx1201, a methanogenic archaeon from the human gut belonging to a seventh order of methanogens.</title>
        <authorList>
            <person name="Borrel G."/>
            <person name="Harris H.M."/>
            <person name="Tottey W."/>
            <person name="Mihajlovski A."/>
            <person name="Parisot N."/>
            <person name="Peyretaillade E."/>
            <person name="Peyret P."/>
            <person name="Gribaldo S."/>
            <person name="O'Toole P.W."/>
            <person name="Brugere J.F."/>
        </authorList>
    </citation>
    <scope>NUCLEOTIDE SEQUENCE [LARGE SCALE GENOMIC DNA]</scope>
    <source>
        <strain evidence="1 2">Mx1201</strain>
    </source>
</reference>
<dbReference type="KEGG" id="max:MMALV_00290"/>
<name>M9S8S0_METAX</name>
<dbReference type="Proteomes" id="UP000012672">
    <property type="component" value="Chromosome"/>
</dbReference>
<dbReference type="STRING" id="1236689.MMALV_00290"/>
<accession>M9S8S0</accession>
<proteinExistence type="predicted"/>
<evidence type="ECO:0000313" key="1">
    <source>
        <dbReference type="EMBL" id="AGI84786.1"/>
    </source>
</evidence>
<keyword evidence="2" id="KW-1185">Reference proteome</keyword>
<organism evidence="1 2">
    <name type="scientific">Methanomethylophilus alvi (strain Mx1201)</name>
    <dbReference type="NCBI Taxonomy" id="1236689"/>
    <lineage>
        <taxon>Archaea</taxon>
        <taxon>Methanobacteriati</taxon>
        <taxon>Thermoplasmatota</taxon>
        <taxon>Thermoplasmata</taxon>
        <taxon>Methanomassiliicoccales</taxon>
        <taxon>Methanomethylophilaceae</taxon>
        <taxon>Methanomethylophilus</taxon>
    </lineage>
</organism>